<evidence type="ECO:0000313" key="3">
    <source>
        <dbReference type="EnsemblMetazoa" id="ASIC007491-PA"/>
    </source>
</evidence>
<accession>A0A084VPW8</accession>
<dbReference type="EMBL" id="KE525001">
    <property type="protein sequence ID" value="KFB40012.1"/>
    <property type="molecule type" value="Genomic_DNA"/>
</dbReference>
<sequence length="172" mass="20086">MATTASKIRIRPSRYERSDPTNRNETCKMRFPIDRRIDRSLSRRLVKRTNRCIGVVNRKDFSSPLFGWHRKNVKVVHGPEDGVSQLDRTAMQMQVTIEPTSKPRPLPTRVDGWMGNFLRKPTRKRILWRSKLYEYEPCNRETPERAEQQMDAGINEFCPLESPADGPGESDR</sequence>
<feature type="region of interest" description="Disordered" evidence="1">
    <location>
        <begin position="140"/>
        <end position="172"/>
    </location>
</feature>
<dbReference type="EnsemblMetazoa" id="ASIC007491-RA">
    <property type="protein sequence ID" value="ASIC007491-PA"/>
    <property type="gene ID" value="ASIC007491"/>
</dbReference>
<proteinExistence type="predicted"/>
<reference evidence="3" key="2">
    <citation type="submission" date="2020-05" db="UniProtKB">
        <authorList>
            <consortium name="EnsemblMetazoa"/>
        </authorList>
    </citation>
    <scope>IDENTIFICATION</scope>
</reference>
<dbReference type="VEuPathDB" id="VectorBase:ASIS001445"/>
<dbReference type="Proteomes" id="UP000030765">
    <property type="component" value="Unassembled WGS sequence"/>
</dbReference>
<name>A0A084VPW8_ANOSI</name>
<evidence type="ECO:0000313" key="4">
    <source>
        <dbReference type="Proteomes" id="UP000030765"/>
    </source>
</evidence>
<protein>
    <submittedName>
        <fullName evidence="2">AGAP006406-PA-like protein</fullName>
    </submittedName>
</protein>
<dbReference type="EMBL" id="ATLV01015056">
    <property type="status" value="NOT_ANNOTATED_CDS"/>
    <property type="molecule type" value="Genomic_DNA"/>
</dbReference>
<keyword evidence="4" id="KW-1185">Reference proteome</keyword>
<gene>
    <name evidence="2" type="ORF">ZHAS_00007491</name>
</gene>
<reference evidence="2 4" key="1">
    <citation type="journal article" date="2014" name="BMC Genomics">
        <title>Genome sequence of Anopheles sinensis provides insight into genetics basis of mosquito competence for malaria parasites.</title>
        <authorList>
            <person name="Zhou D."/>
            <person name="Zhang D."/>
            <person name="Ding G."/>
            <person name="Shi L."/>
            <person name="Hou Q."/>
            <person name="Ye Y."/>
            <person name="Xu Y."/>
            <person name="Zhou H."/>
            <person name="Xiong C."/>
            <person name="Li S."/>
            <person name="Yu J."/>
            <person name="Hong S."/>
            <person name="Yu X."/>
            <person name="Zou P."/>
            <person name="Chen C."/>
            <person name="Chang X."/>
            <person name="Wang W."/>
            <person name="Lv Y."/>
            <person name="Sun Y."/>
            <person name="Ma L."/>
            <person name="Shen B."/>
            <person name="Zhu C."/>
        </authorList>
    </citation>
    <scope>NUCLEOTIDE SEQUENCE [LARGE SCALE GENOMIC DNA]</scope>
</reference>
<feature type="region of interest" description="Disordered" evidence="1">
    <location>
        <begin position="1"/>
        <end position="24"/>
    </location>
</feature>
<evidence type="ECO:0000256" key="1">
    <source>
        <dbReference type="SAM" id="MobiDB-lite"/>
    </source>
</evidence>
<dbReference type="AlphaFoldDB" id="A0A084VPW8"/>
<organism evidence="2">
    <name type="scientific">Anopheles sinensis</name>
    <name type="common">Mosquito</name>
    <dbReference type="NCBI Taxonomy" id="74873"/>
    <lineage>
        <taxon>Eukaryota</taxon>
        <taxon>Metazoa</taxon>
        <taxon>Ecdysozoa</taxon>
        <taxon>Arthropoda</taxon>
        <taxon>Hexapoda</taxon>
        <taxon>Insecta</taxon>
        <taxon>Pterygota</taxon>
        <taxon>Neoptera</taxon>
        <taxon>Endopterygota</taxon>
        <taxon>Diptera</taxon>
        <taxon>Nematocera</taxon>
        <taxon>Culicoidea</taxon>
        <taxon>Culicidae</taxon>
        <taxon>Anophelinae</taxon>
        <taxon>Anopheles</taxon>
    </lineage>
</organism>
<evidence type="ECO:0000313" key="2">
    <source>
        <dbReference type="EMBL" id="KFB40012.1"/>
    </source>
</evidence>
<feature type="compositionally biased region" description="Basic and acidic residues" evidence="1">
    <location>
        <begin position="13"/>
        <end position="24"/>
    </location>
</feature>
<dbReference type="VEuPathDB" id="VectorBase:ASIC007491"/>